<dbReference type="OrthoDB" id="9893747at2"/>
<protein>
    <recommendedName>
        <fullName evidence="4">DUF5105 domain-containing protein</fullName>
    </recommendedName>
</protein>
<accession>A0A1H6WT35</accession>
<keyword evidence="1" id="KW-0732">Signal</keyword>
<organism evidence="2 3">
    <name type="scientific">Sharpea azabuensis</name>
    <dbReference type="NCBI Taxonomy" id="322505"/>
    <lineage>
        <taxon>Bacteria</taxon>
        <taxon>Bacillati</taxon>
        <taxon>Bacillota</taxon>
        <taxon>Erysipelotrichia</taxon>
        <taxon>Erysipelotrichales</taxon>
        <taxon>Coprobacillaceae</taxon>
        <taxon>Sharpea</taxon>
    </lineage>
</organism>
<dbReference type="RefSeq" id="WP_074732708.1">
    <property type="nucleotide sequence ID" value="NZ_FNYK01000071.1"/>
</dbReference>
<feature type="chain" id="PRO_5010307514" description="DUF5105 domain-containing protein" evidence="1">
    <location>
        <begin position="25"/>
        <end position="215"/>
    </location>
</feature>
<evidence type="ECO:0000313" key="3">
    <source>
        <dbReference type="Proteomes" id="UP000183028"/>
    </source>
</evidence>
<keyword evidence="3" id="KW-1185">Reference proteome</keyword>
<proteinExistence type="predicted"/>
<name>A0A1H6WT35_9FIRM</name>
<dbReference type="Proteomes" id="UP000183028">
    <property type="component" value="Unassembled WGS sequence"/>
</dbReference>
<reference evidence="3" key="1">
    <citation type="submission" date="2016-10" db="EMBL/GenBank/DDBJ databases">
        <authorList>
            <person name="Varghese N."/>
        </authorList>
    </citation>
    <scope>NUCLEOTIDE SEQUENCE [LARGE SCALE GENOMIC DNA]</scope>
    <source>
        <strain evidence="3">DSM 20406</strain>
    </source>
</reference>
<evidence type="ECO:0008006" key="4">
    <source>
        <dbReference type="Google" id="ProtNLM"/>
    </source>
</evidence>
<dbReference type="AlphaFoldDB" id="A0A1H6WT35"/>
<gene>
    <name evidence="2" type="ORF">SAMN04487834_10718</name>
</gene>
<feature type="signal peptide" evidence="1">
    <location>
        <begin position="1"/>
        <end position="24"/>
    </location>
</feature>
<dbReference type="PROSITE" id="PS51257">
    <property type="entry name" value="PROKAR_LIPOPROTEIN"/>
    <property type="match status" value="1"/>
</dbReference>
<sequence length="215" mass="24142">MKKLMTGMVVVVALLLTACTPNYKEPITKVAQSFLTKVDEGDFHAAEKLCAKGVSEAIAIDNVDKTIDEEYASYLTNASDATKQALEDYKQSIKKAMFEKIKLNDDYNNSQHRISAKLSYLNTSSVSQEMVKTKANELSTAFINAHQQDLVAIYKKSGEQGMQQAVNEGIAADLINYLKTDYLSKMKYTKQTWTMKFVQDDHEKWTIKTIAITKG</sequence>
<evidence type="ECO:0000256" key="1">
    <source>
        <dbReference type="SAM" id="SignalP"/>
    </source>
</evidence>
<dbReference type="STRING" id="322505.SAMN04487836_11925"/>
<dbReference type="EMBL" id="FNYK01000071">
    <property type="protein sequence ID" value="SEJ19056.1"/>
    <property type="molecule type" value="Genomic_DNA"/>
</dbReference>
<evidence type="ECO:0000313" key="2">
    <source>
        <dbReference type="EMBL" id="SEJ19056.1"/>
    </source>
</evidence>